<reference evidence="1 2" key="1">
    <citation type="submission" date="2016-08" db="EMBL/GenBank/DDBJ databases">
        <title>Whole genome sequence of Mesorhizobium sp. strain UASWS1009 isolated from industrial sewage.</title>
        <authorList>
            <person name="Crovadore J."/>
            <person name="Calmin G."/>
            <person name="Chablais R."/>
            <person name="Cochard B."/>
            <person name="Lefort F."/>
        </authorList>
    </citation>
    <scope>NUCLEOTIDE SEQUENCE [LARGE SCALE GENOMIC DNA]</scope>
    <source>
        <strain evidence="1 2">UASWS1009</strain>
    </source>
</reference>
<dbReference type="OrthoDB" id="8114708at2"/>
<evidence type="ECO:0000313" key="1">
    <source>
        <dbReference type="EMBL" id="OCX22789.1"/>
    </source>
</evidence>
<dbReference type="AlphaFoldDB" id="A0A1C2E707"/>
<comment type="caution">
    <text evidence="1">The sequence shown here is derived from an EMBL/GenBank/DDBJ whole genome shotgun (WGS) entry which is preliminary data.</text>
</comment>
<gene>
    <name evidence="1" type="ORF">QV13_04805</name>
</gene>
<organism evidence="1 2">
    <name type="scientific">Mesorhizobium hungaricum</name>
    <dbReference type="NCBI Taxonomy" id="1566387"/>
    <lineage>
        <taxon>Bacteria</taxon>
        <taxon>Pseudomonadati</taxon>
        <taxon>Pseudomonadota</taxon>
        <taxon>Alphaproteobacteria</taxon>
        <taxon>Hyphomicrobiales</taxon>
        <taxon>Phyllobacteriaceae</taxon>
        <taxon>Mesorhizobium</taxon>
    </lineage>
</organism>
<keyword evidence="2" id="KW-1185">Reference proteome</keyword>
<dbReference type="STRING" id="1566387.QV13_04805"/>
<dbReference type="EMBL" id="MDEO01000026">
    <property type="protein sequence ID" value="OCX22789.1"/>
    <property type="molecule type" value="Genomic_DNA"/>
</dbReference>
<accession>A0A1C2E707</accession>
<dbReference type="RefSeq" id="WP_065996783.1">
    <property type="nucleotide sequence ID" value="NZ_MDEO01000026.1"/>
</dbReference>
<name>A0A1C2E707_9HYPH</name>
<evidence type="ECO:0000313" key="2">
    <source>
        <dbReference type="Proteomes" id="UP000094412"/>
    </source>
</evidence>
<protein>
    <submittedName>
        <fullName evidence="1">Uncharacterized protein</fullName>
    </submittedName>
</protein>
<proteinExistence type="predicted"/>
<sequence>MAAFQVRIAYLTPLKRSRHYFHQLVLADDRQAALAEGRALLRKRSPEARIVHAAANLRPDSKDAEAVIRAGWRYRDGWWSRPIRAGDDLAAIALHGFADSKAINARSTAGCVEIDCHAGRMAA</sequence>
<dbReference type="Proteomes" id="UP000094412">
    <property type="component" value="Unassembled WGS sequence"/>
</dbReference>